<comment type="caution">
    <text evidence="2">The sequence shown here is derived from an EMBL/GenBank/DDBJ whole genome shotgun (WGS) entry which is preliminary data.</text>
</comment>
<dbReference type="InterPro" id="IPR052026">
    <property type="entry name" value="ExeA_AAA_ATPase_DNA-bind"/>
</dbReference>
<organism evidence="2 3">
    <name type="scientific">Burkholderia aenigmatica</name>
    <dbReference type="NCBI Taxonomy" id="2015348"/>
    <lineage>
        <taxon>Bacteria</taxon>
        <taxon>Pseudomonadati</taxon>
        <taxon>Pseudomonadota</taxon>
        <taxon>Betaproteobacteria</taxon>
        <taxon>Burkholderiales</taxon>
        <taxon>Burkholderiaceae</taxon>
        <taxon>Burkholderia</taxon>
        <taxon>Burkholderia cepacia complex</taxon>
    </lineage>
</organism>
<dbReference type="InterPro" id="IPR027417">
    <property type="entry name" value="P-loop_NTPase"/>
</dbReference>
<dbReference type="EMBL" id="NKFA01000007">
    <property type="protein sequence ID" value="OXI43519.1"/>
    <property type="molecule type" value="Genomic_DNA"/>
</dbReference>
<reference evidence="3" key="1">
    <citation type="submission" date="2017-06" db="EMBL/GenBank/DDBJ databases">
        <authorList>
            <person name="LiPuma J."/>
            <person name="Spilker T."/>
        </authorList>
    </citation>
    <scope>NUCLEOTIDE SEQUENCE [LARGE SCALE GENOMIC DNA]</scope>
    <source>
        <strain evidence="3">AU17325</strain>
    </source>
</reference>
<dbReference type="PANTHER" id="PTHR35894:SF1">
    <property type="entry name" value="PHOSPHORIBULOKINASE _ URIDINE KINASE FAMILY"/>
    <property type="match status" value="1"/>
</dbReference>
<dbReference type="OrthoDB" id="8581376at2"/>
<dbReference type="AlphaFoldDB" id="A0A228IMT2"/>
<dbReference type="InterPro" id="IPR003593">
    <property type="entry name" value="AAA+_ATPase"/>
</dbReference>
<gene>
    <name evidence="2" type="ORF">CFB84_18280</name>
</gene>
<sequence length="342" mass="38217">MSTNVRASGKDPLTYLATIGCASRTEVTRLPDSEFSVRASLIHYDRFCGAIRKIATTHRRWRAMRGPRGLFLCGHTGTGKSSILKFYASKFENFETVDGPVIPVVYVVTPSRPTIKNLAQAILTALGDKVPKRSAQEKTDHVAELLVMCRVELLIIDEFQHFVDSGHLAEAKLTADWLKNLMEETKVAVVVSGLPQSIGILKSNPQLTRRFSAHHELCRFDWKVAADRREFAGVLKHMHGQLPLPCPSLHAREIITRMYAASAGVIDYVAKVIDGAVSLAFEHNKQQLSLPLFEQAFAEEVWSTVPPKLNPFNPSAELRDLVGTDEPFWYLRQDVEDVVVRG</sequence>
<evidence type="ECO:0000259" key="1">
    <source>
        <dbReference type="SMART" id="SM00382"/>
    </source>
</evidence>
<proteinExistence type="predicted"/>
<feature type="domain" description="AAA+ ATPase" evidence="1">
    <location>
        <begin position="66"/>
        <end position="221"/>
    </location>
</feature>
<protein>
    <recommendedName>
        <fullName evidence="1">AAA+ ATPase domain-containing protein</fullName>
    </recommendedName>
</protein>
<dbReference type="RefSeq" id="WP_089451519.1">
    <property type="nucleotide sequence ID" value="NZ_NKFA01000007.1"/>
</dbReference>
<dbReference type="Proteomes" id="UP000214600">
    <property type="component" value="Unassembled WGS sequence"/>
</dbReference>
<dbReference type="SMART" id="SM00382">
    <property type="entry name" value="AAA"/>
    <property type="match status" value="1"/>
</dbReference>
<dbReference type="Pfam" id="PF05621">
    <property type="entry name" value="TniB"/>
    <property type="match status" value="1"/>
</dbReference>
<dbReference type="PANTHER" id="PTHR35894">
    <property type="entry name" value="GENERAL SECRETION PATHWAY PROTEIN A-RELATED"/>
    <property type="match status" value="1"/>
</dbReference>
<accession>A0A228IMT2</accession>
<name>A0A228IMT2_9BURK</name>
<evidence type="ECO:0000313" key="2">
    <source>
        <dbReference type="EMBL" id="OXI43519.1"/>
    </source>
</evidence>
<dbReference type="SUPFAM" id="SSF52540">
    <property type="entry name" value="P-loop containing nucleoside triphosphate hydrolases"/>
    <property type="match status" value="1"/>
</dbReference>
<dbReference type="InterPro" id="IPR008868">
    <property type="entry name" value="TniB"/>
</dbReference>
<reference evidence="2 3" key="2">
    <citation type="submission" date="2017-08" db="EMBL/GenBank/DDBJ databases">
        <title>WGS of novel Burkholderia cepaca complex species.</title>
        <authorList>
            <person name="Lipuma J."/>
            <person name="Spilker T."/>
        </authorList>
    </citation>
    <scope>NUCLEOTIDE SEQUENCE [LARGE SCALE GENOMIC DNA]</scope>
    <source>
        <strain evidence="2 3">AU17325</strain>
    </source>
</reference>
<evidence type="ECO:0000313" key="3">
    <source>
        <dbReference type="Proteomes" id="UP000214600"/>
    </source>
</evidence>
<dbReference type="Gene3D" id="3.40.50.300">
    <property type="entry name" value="P-loop containing nucleotide triphosphate hydrolases"/>
    <property type="match status" value="1"/>
</dbReference>